<sequence>MANAGNQRLSACGILDKLCLNSKKYLNIKESKNLLAIFEQNVFVWHDAGSCILTADINSEIKSSSYKMLTLTNPPVFDVESLLFNQTGSLLAISGKNGVMVFEVPWRYGKFGVNGENREVILGRSWNVAEYFFVCSNRISVVQTAWHPGSSSNTHLTVLSSDNYIRIYDVTDPQAPQQVISLGACSKSSYLSSESKITFSTCFGENTVSFDFGPPETMEVPQSNSTRLTKVYEEETIWPIFLLHGNGDVYILKAPMKKDRFNNLVAKLMGPLAMYPPTEDNYGYDACSILCLKTSPTCLVIATTVGILYHCLVLENDNYSNKVHQPDVTWEYEPPIKHDVALYVFESIELPLSLTGDQDDVYSHPIRLYEDITSHTKYHCSHVSGLHSVAMPFLQAVQETLDSGELEKFLTEQQKQASIVEHILCTKPFSQLDPVPVLGLDVTVSDAAVTMICLLASWEFVCLPLVSSYFSSTPQLLSENLASPKDEELSVISSFEQHLEKTLQRSLCSPFLKSFSTMNQIETSPQQWLDLLCSVTQRFREDYIQRLTTSQALLRSRVKVLTQQKEYQLRDISRLQQEKENLKNAAERLAEKYEDANANQQNLLKRIEAVLRKLQHHLPYLSKAEINMKYTLLDYEEHLKNFEVSLSQIKKKVKHQAEKMVEAGETKESISAKQNELKNVHFSETQMKHVKELLVQEGESITELVKTITALKKQA</sequence>
<keyword evidence="5" id="KW-0811">Translocation</keyword>
<dbReference type="Pfam" id="PF10168">
    <property type="entry name" value="Nup88"/>
    <property type="match status" value="1"/>
</dbReference>
<keyword evidence="7" id="KW-0539">Nucleus</keyword>
<keyword evidence="3" id="KW-0509">mRNA transport</keyword>
<dbReference type="AlphaFoldDB" id="A0A087TNT3"/>
<feature type="coiled-coil region" evidence="8">
    <location>
        <begin position="565"/>
        <end position="652"/>
    </location>
</feature>
<dbReference type="OrthoDB" id="341482at2759"/>
<evidence type="ECO:0000256" key="6">
    <source>
        <dbReference type="ARBA" id="ARBA00023132"/>
    </source>
</evidence>
<reference evidence="9 10" key="1">
    <citation type="submission" date="2013-11" db="EMBL/GenBank/DDBJ databases">
        <title>Genome sequencing of Stegodyphus mimosarum.</title>
        <authorList>
            <person name="Bechsgaard J."/>
        </authorList>
    </citation>
    <scope>NUCLEOTIDE SEQUENCE [LARGE SCALE GENOMIC DNA]</scope>
</reference>
<evidence type="ECO:0000256" key="2">
    <source>
        <dbReference type="ARBA" id="ARBA00022448"/>
    </source>
</evidence>
<dbReference type="STRING" id="407821.A0A087TNT3"/>
<dbReference type="GO" id="GO:0000055">
    <property type="term" value="P:ribosomal large subunit export from nucleus"/>
    <property type="evidence" value="ECO:0007669"/>
    <property type="project" value="InterPro"/>
</dbReference>
<evidence type="ECO:0000256" key="4">
    <source>
        <dbReference type="ARBA" id="ARBA00022927"/>
    </source>
</evidence>
<evidence type="ECO:0000256" key="3">
    <source>
        <dbReference type="ARBA" id="ARBA00022816"/>
    </source>
</evidence>
<dbReference type="GO" id="GO:0006606">
    <property type="term" value="P:protein import into nucleus"/>
    <property type="evidence" value="ECO:0007669"/>
    <property type="project" value="TreeGrafter"/>
</dbReference>
<dbReference type="GO" id="GO:0000056">
    <property type="term" value="P:ribosomal small subunit export from nucleus"/>
    <property type="evidence" value="ECO:0007669"/>
    <property type="project" value="InterPro"/>
</dbReference>
<dbReference type="InterPro" id="IPR036322">
    <property type="entry name" value="WD40_repeat_dom_sf"/>
</dbReference>
<accession>A0A087TNT3</accession>
<dbReference type="GO" id="GO:0005643">
    <property type="term" value="C:nuclear pore"/>
    <property type="evidence" value="ECO:0007669"/>
    <property type="project" value="UniProtKB-SubCell"/>
</dbReference>
<keyword evidence="2" id="KW-0813">Transport</keyword>
<evidence type="ECO:0000256" key="1">
    <source>
        <dbReference type="ARBA" id="ARBA00004567"/>
    </source>
</evidence>
<evidence type="ECO:0000256" key="5">
    <source>
        <dbReference type="ARBA" id="ARBA00023010"/>
    </source>
</evidence>
<evidence type="ECO:0000256" key="8">
    <source>
        <dbReference type="SAM" id="Coils"/>
    </source>
</evidence>
<keyword evidence="6" id="KW-0906">Nuclear pore complex</keyword>
<dbReference type="InterPro" id="IPR019321">
    <property type="entry name" value="Nucleoporin_Nup88"/>
</dbReference>
<keyword evidence="10" id="KW-1185">Reference proteome</keyword>
<dbReference type="OMA" id="AYSCPIH"/>
<dbReference type="PANTHER" id="PTHR13257:SF0">
    <property type="entry name" value="NUCLEAR PORE COMPLEX PROTEIN NUP88"/>
    <property type="match status" value="1"/>
</dbReference>
<proteinExistence type="predicted"/>
<evidence type="ECO:0000313" key="9">
    <source>
        <dbReference type="EMBL" id="KFM66772.1"/>
    </source>
</evidence>
<keyword evidence="4" id="KW-0653">Protein transport</keyword>
<name>A0A087TNT3_STEMI</name>
<dbReference type="GO" id="GO:0017056">
    <property type="term" value="F:structural constituent of nuclear pore"/>
    <property type="evidence" value="ECO:0007669"/>
    <property type="project" value="InterPro"/>
</dbReference>
<dbReference type="EMBL" id="KK116094">
    <property type="protein sequence ID" value="KFM66772.1"/>
    <property type="molecule type" value="Genomic_DNA"/>
</dbReference>
<keyword evidence="8" id="KW-0175">Coiled coil</keyword>
<gene>
    <name evidence="9" type="ORF">X975_16794</name>
</gene>
<protein>
    <submittedName>
        <fullName evidence="9">Nuclear pore complex protein Nup88</fullName>
    </submittedName>
</protein>
<feature type="non-terminal residue" evidence="9">
    <location>
        <position position="715"/>
    </location>
</feature>
<organism evidence="9 10">
    <name type="scientific">Stegodyphus mimosarum</name>
    <name type="common">African social velvet spider</name>
    <dbReference type="NCBI Taxonomy" id="407821"/>
    <lineage>
        <taxon>Eukaryota</taxon>
        <taxon>Metazoa</taxon>
        <taxon>Ecdysozoa</taxon>
        <taxon>Arthropoda</taxon>
        <taxon>Chelicerata</taxon>
        <taxon>Arachnida</taxon>
        <taxon>Araneae</taxon>
        <taxon>Araneomorphae</taxon>
        <taxon>Entelegynae</taxon>
        <taxon>Eresoidea</taxon>
        <taxon>Eresidae</taxon>
        <taxon>Stegodyphus</taxon>
    </lineage>
</organism>
<dbReference type="PANTHER" id="PTHR13257">
    <property type="entry name" value="NUCLEOPORIN NUP84-RELATED"/>
    <property type="match status" value="1"/>
</dbReference>
<comment type="subcellular location">
    <subcellularLocation>
        <location evidence="1">Nucleus</location>
        <location evidence="1">Nuclear pore complex</location>
    </subcellularLocation>
</comment>
<dbReference type="SUPFAM" id="SSF50978">
    <property type="entry name" value="WD40 repeat-like"/>
    <property type="match status" value="1"/>
</dbReference>
<dbReference type="InterPro" id="IPR037700">
    <property type="entry name" value="NUP88/NUP82"/>
</dbReference>
<evidence type="ECO:0000313" key="10">
    <source>
        <dbReference type="Proteomes" id="UP000054359"/>
    </source>
</evidence>
<dbReference type="Proteomes" id="UP000054359">
    <property type="component" value="Unassembled WGS sequence"/>
</dbReference>
<dbReference type="GO" id="GO:0006406">
    <property type="term" value="P:mRNA export from nucleus"/>
    <property type="evidence" value="ECO:0007669"/>
    <property type="project" value="TreeGrafter"/>
</dbReference>
<evidence type="ECO:0000256" key="7">
    <source>
        <dbReference type="ARBA" id="ARBA00023242"/>
    </source>
</evidence>